<feature type="chain" id="PRO_5009777332" evidence="1">
    <location>
        <begin position="26"/>
        <end position="238"/>
    </location>
</feature>
<evidence type="ECO:0000313" key="3">
    <source>
        <dbReference type="Proteomes" id="UP000183613"/>
    </source>
</evidence>
<dbReference type="RefSeq" id="WP_048359212.1">
    <property type="nucleotide sequence ID" value="NZ_FNUD01000002.1"/>
</dbReference>
<dbReference type="GO" id="GO:0006974">
    <property type="term" value="P:DNA damage response"/>
    <property type="evidence" value="ECO:0007669"/>
    <property type="project" value="TreeGrafter"/>
</dbReference>
<dbReference type="Pfam" id="PF04402">
    <property type="entry name" value="SIMPL"/>
    <property type="match status" value="1"/>
</dbReference>
<dbReference type="InterPro" id="IPR052022">
    <property type="entry name" value="26kDa_periplasmic_antigen"/>
</dbReference>
<dbReference type="Gene3D" id="3.30.110.170">
    <property type="entry name" value="Protein of unknown function (DUF541), domain 1"/>
    <property type="match status" value="1"/>
</dbReference>
<dbReference type="PANTHER" id="PTHR34387">
    <property type="entry name" value="SLR1258 PROTEIN"/>
    <property type="match status" value="1"/>
</dbReference>
<dbReference type="Proteomes" id="UP000183613">
    <property type="component" value="Unassembled WGS sequence"/>
</dbReference>
<gene>
    <name evidence="2" type="ORF">SAMN04489800_1625</name>
</gene>
<name>A0A0J6GJF3_PSEDM</name>
<comment type="caution">
    <text evidence="2">The sequence shown here is derived from an EMBL/GenBank/DDBJ whole genome shotgun (WGS) entry which is preliminary data.</text>
</comment>
<sequence length="238" mass="25647">MSTFKPTAALLTLSLGAIASAPALADDIHYNQISLRAEASQEVPRDLMIVTLYTEAQNTDAAKLAAEITTSMNKAIGQAKSVKEVTLRQGNRNSYPIYDNKTQKITGWRERAELRLESTDFAALSKLTGDLMQTLKMGSMQFTVANATRKTSEDALLKDAVNAFKARAQLATDALGGKGYKIVNLNLNTNGYPQPYMRSAMMMKAGAPAMDSAPTPEVEAGTSEVSMSADGVIEVQMQ</sequence>
<feature type="signal peptide" evidence="1">
    <location>
        <begin position="1"/>
        <end position="25"/>
    </location>
</feature>
<protein>
    <submittedName>
        <fullName evidence="2">Predicted secreted protein</fullName>
    </submittedName>
</protein>
<keyword evidence="1" id="KW-0732">Signal</keyword>
<dbReference type="PATRIC" id="fig|882211.3.peg.1433"/>
<evidence type="ECO:0000256" key="1">
    <source>
        <dbReference type="SAM" id="SignalP"/>
    </source>
</evidence>
<dbReference type="Gene3D" id="3.30.70.2970">
    <property type="entry name" value="Protein of unknown function (DUF541), domain 2"/>
    <property type="match status" value="1"/>
</dbReference>
<reference evidence="2" key="1">
    <citation type="submission" date="2016-10" db="EMBL/GenBank/DDBJ databases">
        <authorList>
            <person name="Varghese N."/>
            <person name="Submissions S."/>
        </authorList>
    </citation>
    <scope>NUCLEOTIDE SEQUENCE [LARGE SCALE GENOMIC DNA]</scope>
    <source>
        <strain evidence="2">LMG 25555</strain>
    </source>
</reference>
<dbReference type="InterPro" id="IPR007497">
    <property type="entry name" value="SIMPL/DUF541"/>
</dbReference>
<dbReference type="OrthoDB" id="7062395at2"/>
<dbReference type="EMBL" id="FNUD01000002">
    <property type="protein sequence ID" value="SEE65539.1"/>
    <property type="molecule type" value="Genomic_DNA"/>
</dbReference>
<dbReference type="AlphaFoldDB" id="A0A0J6GJF3"/>
<proteinExistence type="predicted"/>
<organism evidence="2 3">
    <name type="scientific">Pseudomonas deceptionensis</name>
    <dbReference type="NCBI Taxonomy" id="882211"/>
    <lineage>
        <taxon>Bacteria</taxon>
        <taxon>Pseudomonadati</taxon>
        <taxon>Pseudomonadota</taxon>
        <taxon>Gammaproteobacteria</taxon>
        <taxon>Pseudomonadales</taxon>
        <taxon>Pseudomonadaceae</taxon>
        <taxon>Pseudomonas</taxon>
    </lineage>
</organism>
<accession>A0A0J6GJF3</accession>
<evidence type="ECO:0000313" key="2">
    <source>
        <dbReference type="EMBL" id="SEE65539.1"/>
    </source>
</evidence>
<keyword evidence="3" id="KW-1185">Reference proteome</keyword>
<dbReference type="PANTHER" id="PTHR34387:SF1">
    <property type="entry name" value="PERIPLASMIC IMMUNOGENIC PROTEIN"/>
    <property type="match status" value="1"/>
</dbReference>